<keyword evidence="6" id="KW-1185">Reference proteome</keyword>
<feature type="domain" description="Peptidase M20 dimerisation" evidence="4">
    <location>
        <begin position="193"/>
        <end position="352"/>
    </location>
</feature>
<dbReference type="InterPro" id="IPR002933">
    <property type="entry name" value="Peptidase_M20"/>
</dbReference>
<dbReference type="GO" id="GO:0046872">
    <property type="term" value="F:metal ion binding"/>
    <property type="evidence" value="ECO:0007669"/>
    <property type="project" value="UniProtKB-KW"/>
</dbReference>
<dbReference type="AlphaFoldDB" id="A0A4R8LUI0"/>
<dbReference type="EMBL" id="SORF01000001">
    <property type="protein sequence ID" value="TDY51324.1"/>
    <property type="molecule type" value="Genomic_DNA"/>
</dbReference>
<dbReference type="InterPro" id="IPR051458">
    <property type="entry name" value="Cyt/Met_Dipeptidase"/>
</dbReference>
<accession>A0A4R8LUI0</accession>
<dbReference type="Gene3D" id="3.30.70.360">
    <property type="match status" value="1"/>
</dbReference>
<evidence type="ECO:0000313" key="5">
    <source>
        <dbReference type="EMBL" id="TDY51324.1"/>
    </source>
</evidence>
<name>A0A4R8LUI0_9BACL</name>
<dbReference type="GO" id="GO:0008233">
    <property type="term" value="F:peptidase activity"/>
    <property type="evidence" value="ECO:0007669"/>
    <property type="project" value="UniProtKB-KW"/>
</dbReference>
<dbReference type="Proteomes" id="UP000294581">
    <property type="component" value="Unassembled WGS sequence"/>
</dbReference>
<reference evidence="5 6" key="1">
    <citation type="submission" date="2019-03" db="EMBL/GenBank/DDBJ databases">
        <title>Genomic Encyclopedia of Type Strains, Phase IV (KMG-IV): sequencing the most valuable type-strain genomes for metagenomic binning, comparative biology and taxonomic classification.</title>
        <authorList>
            <person name="Goeker M."/>
        </authorList>
    </citation>
    <scope>NUCLEOTIDE SEQUENCE [LARGE SCALE GENOMIC DNA]</scope>
    <source>
        <strain evidence="5 6">DSM 17974</strain>
    </source>
</reference>
<dbReference type="RefSeq" id="WP_134158272.1">
    <property type="nucleotide sequence ID" value="NZ_BSUS01000001.1"/>
</dbReference>
<dbReference type="OrthoDB" id="9761532at2"/>
<evidence type="ECO:0000256" key="3">
    <source>
        <dbReference type="ARBA" id="ARBA00022801"/>
    </source>
</evidence>
<dbReference type="NCBIfam" id="NF006579">
    <property type="entry name" value="PRK09104.1"/>
    <property type="match status" value="1"/>
</dbReference>
<keyword evidence="3" id="KW-0378">Hydrolase</keyword>
<proteinExistence type="predicted"/>
<dbReference type="PANTHER" id="PTHR43270">
    <property type="entry name" value="BETA-ALA-HIS DIPEPTIDASE"/>
    <property type="match status" value="1"/>
</dbReference>
<dbReference type="SUPFAM" id="SSF53187">
    <property type="entry name" value="Zn-dependent exopeptidases"/>
    <property type="match status" value="1"/>
</dbReference>
<dbReference type="Gene3D" id="3.40.630.10">
    <property type="entry name" value="Zn peptidases"/>
    <property type="match status" value="1"/>
</dbReference>
<dbReference type="Pfam" id="PF01546">
    <property type="entry name" value="Peptidase_M20"/>
    <property type="match status" value="1"/>
</dbReference>
<dbReference type="NCBIfam" id="NF006053">
    <property type="entry name" value="PRK08201.1"/>
    <property type="match status" value="1"/>
</dbReference>
<sequence length="459" mass="49986">MDAIESYLSTNRSRHLDELVDLLSIPSISALSEHKADVRHAAVWIQQKLSDAGFEHATLMETGGHPVVYADWLHAEHAPTVLVYGHYDVQPVDPVSLWKTPPFEPTIQGNQIFARGASDDKGPTLMHIHALGALLAVSGKLPVNIKFCIEGEEEIGSAHLHSFMEKEREHFAADLILISDTTMISPTQPAVVYGLRGLTACQIDVRTAASDLHSGLYGGAVPNAIHALVEVLNSLHNPDGSVAVAGFYDKVTPLAQDEKEQYAKLGHDDESYRASLGLTQLHGEPGYTTLERLWARPTLEINGIYGGFQGEGTKTVIPCEAHAKITCRLVPNQDPGEILDLIENHLATHTPTGAQVTLVRQDGGKPYLAPYDHPAIQLASEAYAHAYGTPAVFTRMGGSIPVVETFANVLNIPVVMMGFSLGDENFHAPNEHFSLDNFDKGLRTLCYYYTHLPQAMGQA</sequence>
<comment type="caution">
    <text evidence="5">The sequence shown here is derived from an EMBL/GenBank/DDBJ whole genome shotgun (WGS) entry which is preliminary data.</text>
</comment>
<keyword evidence="2" id="KW-0479">Metal-binding</keyword>
<keyword evidence="1" id="KW-0645">Protease</keyword>
<evidence type="ECO:0000259" key="4">
    <source>
        <dbReference type="Pfam" id="PF07687"/>
    </source>
</evidence>
<dbReference type="GO" id="GO:0006508">
    <property type="term" value="P:proteolysis"/>
    <property type="evidence" value="ECO:0007669"/>
    <property type="project" value="UniProtKB-KW"/>
</dbReference>
<evidence type="ECO:0000256" key="1">
    <source>
        <dbReference type="ARBA" id="ARBA00022670"/>
    </source>
</evidence>
<organism evidence="5 6">
    <name type="scientific">Alicyclobacillus sacchari</name>
    <dbReference type="NCBI Taxonomy" id="392010"/>
    <lineage>
        <taxon>Bacteria</taxon>
        <taxon>Bacillati</taxon>
        <taxon>Bacillota</taxon>
        <taxon>Bacilli</taxon>
        <taxon>Bacillales</taxon>
        <taxon>Alicyclobacillaceae</taxon>
        <taxon>Alicyclobacillus</taxon>
    </lineage>
</organism>
<dbReference type="Pfam" id="PF07687">
    <property type="entry name" value="M20_dimer"/>
    <property type="match status" value="1"/>
</dbReference>
<gene>
    <name evidence="5" type="ORF">C7445_101326</name>
</gene>
<evidence type="ECO:0000256" key="2">
    <source>
        <dbReference type="ARBA" id="ARBA00022723"/>
    </source>
</evidence>
<dbReference type="InterPro" id="IPR011650">
    <property type="entry name" value="Peptidase_M20_dimer"/>
</dbReference>
<dbReference type="PANTHER" id="PTHR43270:SF12">
    <property type="entry name" value="SUCCINYL-DIAMINOPIMELATE DESUCCINYLASE"/>
    <property type="match status" value="1"/>
</dbReference>
<dbReference type="CDD" id="cd05680">
    <property type="entry name" value="M20_dipept_like"/>
    <property type="match status" value="1"/>
</dbReference>
<protein>
    <submittedName>
        <fullName evidence="5">Acetylornithine deacetylase/succinyl-diaminopimelate desuccinylase-like protein</fullName>
    </submittedName>
</protein>
<dbReference type="NCBIfam" id="NF005914">
    <property type="entry name" value="PRK07907.1"/>
    <property type="match status" value="1"/>
</dbReference>
<evidence type="ECO:0000313" key="6">
    <source>
        <dbReference type="Proteomes" id="UP000294581"/>
    </source>
</evidence>